<dbReference type="AlphaFoldDB" id="A0A4P6KGX8"/>
<dbReference type="GO" id="GO:0016020">
    <property type="term" value="C:membrane"/>
    <property type="evidence" value="ECO:0007669"/>
    <property type="project" value="UniProtKB-SubCell"/>
</dbReference>
<dbReference type="CDD" id="cd12922">
    <property type="entry name" value="VKOR_5"/>
    <property type="match status" value="1"/>
</dbReference>
<evidence type="ECO:0000313" key="12">
    <source>
        <dbReference type="EMBL" id="QBE49592.1"/>
    </source>
</evidence>
<dbReference type="Proteomes" id="UP000289260">
    <property type="component" value="Chromosome"/>
</dbReference>
<evidence type="ECO:0000256" key="7">
    <source>
        <dbReference type="ARBA" id="ARBA00023136"/>
    </source>
</evidence>
<feature type="transmembrane region" description="Helical" evidence="10">
    <location>
        <begin position="102"/>
        <end position="123"/>
    </location>
</feature>
<keyword evidence="6" id="KW-0560">Oxidoreductase</keyword>
<feature type="transmembrane region" description="Helical" evidence="10">
    <location>
        <begin position="129"/>
        <end position="152"/>
    </location>
</feature>
<proteinExistence type="inferred from homology"/>
<accession>A0A4P6KGX8</accession>
<dbReference type="GO" id="GO:0048038">
    <property type="term" value="F:quinone binding"/>
    <property type="evidence" value="ECO:0007669"/>
    <property type="project" value="UniProtKB-KW"/>
</dbReference>
<feature type="domain" description="Vitamin K epoxide reductase" evidence="11">
    <location>
        <begin position="13"/>
        <end position="154"/>
    </location>
</feature>
<dbReference type="InterPro" id="IPR038354">
    <property type="entry name" value="VKOR_sf"/>
</dbReference>
<comment type="similarity">
    <text evidence="2">Belongs to the VKOR family.</text>
</comment>
<dbReference type="EMBL" id="CP035806">
    <property type="protein sequence ID" value="QBE49592.1"/>
    <property type="molecule type" value="Genomic_DNA"/>
</dbReference>
<name>A0A4P6KGX8_9MICO</name>
<feature type="transmembrane region" description="Helical" evidence="10">
    <location>
        <begin position="173"/>
        <end position="196"/>
    </location>
</feature>
<gene>
    <name evidence="12" type="ORF">EVS81_12775</name>
</gene>
<evidence type="ECO:0000256" key="4">
    <source>
        <dbReference type="ARBA" id="ARBA00022719"/>
    </source>
</evidence>
<keyword evidence="8" id="KW-1015">Disulfide bond</keyword>
<sequence>MTTSAETPLRRRRIGFAWFSIFAGIVGWFASFELLTEYIKTLQEPTHLPNCNISKLVTCGPNMDSWQGSLFGFSNTIIGVTAFTAPILVGAAILAGAHFARWFWRLYCLGLLGGIVFITWLQYQSFYSLATLCPWCMVVWTAMIPLWWITLAKAGADGNLLAGDTSVRAFKGFASWAWVAILLHFVIVAVVAQLAVDWLLEFRL</sequence>
<keyword evidence="3 10" id="KW-0812">Transmembrane</keyword>
<dbReference type="InterPro" id="IPR012932">
    <property type="entry name" value="VKOR"/>
</dbReference>
<dbReference type="KEGG" id="ltr:EVS81_12775"/>
<dbReference type="OrthoDB" id="9783799at2"/>
<evidence type="ECO:0000256" key="3">
    <source>
        <dbReference type="ARBA" id="ARBA00022692"/>
    </source>
</evidence>
<feature type="transmembrane region" description="Helical" evidence="10">
    <location>
        <begin position="70"/>
        <end position="95"/>
    </location>
</feature>
<evidence type="ECO:0000256" key="10">
    <source>
        <dbReference type="SAM" id="Phobius"/>
    </source>
</evidence>
<evidence type="ECO:0000256" key="9">
    <source>
        <dbReference type="ARBA" id="ARBA00023284"/>
    </source>
</evidence>
<keyword evidence="5 10" id="KW-1133">Transmembrane helix</keyword>
<evidence type="ECO:0000256" key="8">
    <source>
        <dbReference type="ARBA" id="ARBA00023157"/>
    </source>
</evidence>
<evidence type="ECO:0000256" key="5">
    <source>
        <dbReference type="ARBA" id="ARBA00022989"/>
    </source>
</evidence>
<keyword evidence="4" id="KW-0874">Quinone</keyword>
<comment type="subcellular location">
    <subcellularLocation>
        <location evidence="1">Membrane</location>
        <topology evidence="1">Multi-pass membrane protein</topology>
    </subcellularLocation>
</comment>
<evidence type="ECO:0000256" key="2">
    <source>
        <dbReference type="ARBA" id="ARBA00006214"/>
    </source>
</evidence>
<dbReference type="InterPro" id="IPR041714">
    <property type="entry name" value="VKOR_Actinobacteria"/>
</dbReference>
<evidence type="ECO:0000256" key="6">
    <source>
        <dbReference type="ARBA" id="ARBA00023002"/>
    </source>
</evidence>
<evidence type="ECO:0000256" key="1">
    <source>
        <dbReference type="ARBA" id="ARBA00004141"/>
    </source>
</evidence>
<dbReference type="Pfam" id="PF07884">
    <property type="entry name" value="VKOR"/>
    <property type="match status" value="1"/>
</dbReference>
<feature type="transmembrane region" description="Helical" evidence="10">
    <location>
        <begin position="14"/>
        <end position="32"/>
    </location>
</feature>
<evidence type="ECO:0000313" key="13">
    <source>
        <dbReference type="Proteomes" id="UP000289260"/>
    </source>
</evidence>
<protein>
    <submittedName>
        <fullName evidence="12">Vitamin K epoxide reductase family protein</fullName>
    </submittedName>
</protein>
<dbReference type="GO" id="GO:0016491">
    <property type="term" value="F:oxidoreductase activity"/>
    <property type="evidence" value="ECO:0007669"/>
    <property type="project" value="UniProtKB-KW"/>
</dbReference>
<keyword evidence="13" id="KW-1185">Reference proteome</keyword>
<evidence type="ECO:0000259" key="11">
    <source>
        <dbReference type="SMART" id="SM00756"/>
    </source>
</evidence>
<dbReference type="Gene3D" id="1.20.1440.130">
    <property type="entry name" value="VKOR domain"/>
    <property type="match status" value="1"/>
</dbReference>
<dbReference type="RefSeq" id="WP_130110719.1">
    <property type="nucleotide sequence ID" value="NZ_CP035806.1"/>
</dbReference>
<organism evidence="12 13">
    <name type="scientific">Leucobacter triazinivorans</name>
    <dbReference type="NCBI Taxonomy" id="1784719"/>
    <lineage>
        <taxon>Bacteria</taxon>
        <taxon>Bacillati</taxon>
        <taxon>Actinomycetota</taxon>
        <taxon>Actinomycetes</taxon>
        <taxon>Micrococcales</taxon>
        <taxon>Microbacteriaceae</taxon>
        <taxon>Leucobacter</taxon>
    </lineage>
</organism>
<keyword evidence="9" id="KW-0676">Redox-active center</keyword>
<keyword evidence="7 10" id="KW-0472">Membrane</keyword>
<dbReference type="SMART" id="SM00756">
    <property type="entry name" value="VKc"/>
    <property type="match status" value="1"/>
</dbReference>
<reference evidence="12 13" key="1">
    <citation type="submission" date="2019-02" db="EMBL/GenBank/DDBJ databases">
        <authorList>
            <person name="Sun L."/>
            <person name="Pan D."/>
            <person name="Wu X."/>
        </authorList>
    </citation>
    <scope>NUCLEOTIDE SEQUENCE [LARGE SCALE GENOMIC DNA]</scope>
    <source>
        <strain evidence="12 13">JW-1</strain>
    </source>
</reference>